<reference evidence="1 2" key="1">
    <citation type="journal article" date="2018" name="New Phytol.">
        <title>Phylogenomics of Endogonaceae and evolution of mycorrhizas within Mucoromycota.</title>
        <authorList>
            <person name="Chang Y."/>
            <person name="Desiro A."/>
            <person name="Na H."/>
            <person name="Sandor L."/>
            <person name="Lipzen A."/>
            <person name="Clum A."/>
            <person name="Barry K."/>
            <person name="Grigoriev I.V."/>
            <person name="Martin F.M."/>
            <person name="Stajich J.E."/>
            <person name="Smith M.E."/>
            <person name="Bonito G."/>
            <person name="Spatafora J.W."/>
        </authorList>
    </citation>
    <scope>NUCLEOTIDE SEQUENCE [LARGE SCALE GENOMIC DNA]</scope>
    <source>
        <strain evidence="1 2">GMNB39</strain>
    </source>
</reference>
<gene>
    <name evidence="1" type="ORF">BC936DRAFT_146616</name>
</gene>
<evidence type="ECO:0000313" key="2">
    <source>
        <dbReference type="Proteomes" id="UP000268093"/>
    </source>
</evidence>
<accession>A0A433D769</accession>
<dbReference type="PANTHER" id="PTHR15830:SF10">
    <property type="entry name" value="TELOMERE LENGTH REGULATION PROTEIN TEL2 HOMOLOG"/>
    <property type="match status" value="1"/>
</dbReference>
<proteinExistence type="predicted"/>
<organism evidence="1 2">
    <name type="scientific">Jimgerdemannia flammicorona</name>
    <dbReference type="NCBI Taxonomy" id="994334"/>
    <lineage>
        <taxon>Eukaryota</taxon>
        <taxon>Fungi</taxon>
        <taxon>Fungi incertae sedis</taxon>
        <taxon>Mucoromycota</taxon>
        <taxon>Mucoromycotina</taxon>
        <taxon>Endogonomycetes</taxon>
        <taxon>Endogonales</taxon>
        <taxon>Endogonaceae</taxon>
        <taxon>Jimgerdemannia</taxon>
    </lineage>
</organism>
<dbReference type="GO" id="GO:0051083">
    <property type="term" value="P:'de novo' cotranslational protein folding"/>
    <property type="evidence" value="ECO:0007669"/>
    <property type="project" value="TreeGrafter"/>
</dbReference>
<sequence length="214" mass="24113">MFDLVLLIPTNDFIVCTKGDFDNEDEEDISEEGETDSESDLEPYPMEESDDEDTNRRPITRRFKSAKIGRPVYVGFVSFVSLAGTSTPRRMLNQTTTCNVISMTTRYIRDLIAYLREQEDPEKIDTGLSSAEALIRQKDGIGTEVVVLATRSLSLSFYFISSDNFCAQMADENAIELARVLLCLENTYELEGFNDRRQRAMVALAMASPSDVVQ</sequence>
<dbReference type="InterPro" id="IPR051970">
    <property type="entry name" value="TEL2_Regulation"/>
</dbReference>
<dbReference type="Gene3D" id="1.25.40.720">
    <property type="entry name" value="Telomere length regulation protein 2, C-terminal domain"/>
    <property type="match status" value="1"/>
</dbReference>
<name>A0A433D769_9FUNG</name>
<protein>
    <submittedName>
        <fullName evidence="1">Uncharacterized protein</fullName>
    </submittedName>
</protein>
<dbReference type="GO" id="GO:0005829">
    <property type="term" value="C:cytosol"/>
    <property type="evidence" value="ECO:0007669"/>
    <property type="project" value="TreeGrafter"/>
</dbReference>
<keyword evidence="2" id="KW-1185">Reference proteome</keyword>
<dbReference type="GO" id="GO:0051879">
    <property type="term" value="F:Hsp90 protein binding"/>
    <property type="evidence" value="ECO:0007669"/>
    <property type="project" value="TreeGrafter"/>
</dbReference>
<dbReference type="GO" id="GO:0042162">
    <property type="term" value="F:telomeric DNA binding"/>
    <property type="evidence" value="ECO:0007669"/>
    <property type="project" value="TreeGrafter"/>
</dbReference>
<dbReference type="EMBL" id="RBNI01005429">
    <property type="protein sequence ID" value="RUP46708.1"/>
    <property type="molecule type" value="Genomic_DNA"/>
</dbReference>
<dbReference type="PANTHER" id="PTHR15830">
    <property type="entry name" value="TELOMERE LENGTH REGULATION PROTEIN TEL2 FAMILY MEMBER"/>
    <property type="match status" value="1"/>
</dbReference>
<dbReference type="Proteomes" id="UP000268093">
    <property type="component" value="Unassembled WGS sequence"/>
</dbReference>
<dbReference type="InterPro" id="IPR038528">
    <property type="entry name" value="TEL2_C_sf"/>
</dbReference>
<dbReference type="InterPro" id="IPR019337">
    <property type="entry name" value="Telomere_length_regulation_dom"/>
</dbReference>
<dbReference type="OrthoDB" id="10258062at2759"/>
<dbReference type="Pfam" id="PF10193">
    <property type="entry name" value="Telomere_reg-2"/>
    <property type="match status" value="2"/>
</dbReference>
<comment type="caution">
    <text evidence="1">The sequence shown here is derived from an EMBL/GenBank/DDBJ whole genome shotgun (WGS) entry which is preliminary data.</text>
</comment>
<evidence type="ECO:0000313" key="1">
    <source>
        <dbReference type="EMBL" id="RUP46708.1"/>
    </source>
</evidence>